<organism evidence="3 4">
    <name type="scientific">Salinigranum rubrum</name>
    <dbReference type="NCBI Taxonomy" id="755307"/>
    <lineage>
        <taxon>Archaea</taxon>
        <taxon>Methanobacteriati</taxon>
        <taxon>Methanobacteriota</taxon>
        <taxon>Stenosarchaea group</taxon>
        <taxon>Halobacteria</taxon>
        <taxon>Halobacteriales</taxon>
        <taxon>Haloferacaceae</taxon>
        <taxon>Salinigranum</taxon>
    </lineage>
</organism>
<name>A0A2I8VJX8_9EURY</name>
<dbReference type="OrthoDB" id="145053at2157"/>
<dbReference type="AlphaFoldDB" id="A0A2I8VJX8"/>
<feature type="region of interest" description="Disordered" evidence="1">
    <location>
        <begin position="247"/>
        <end position="268"/>
    </location>
</feature>
<accession>A0A2I8VJX8</accession>
<dbReference type="EMBL" id="CP026309">
    <property type="protein sequence ID" value="AUV82232.1"/>
    <property type="molecule type" value="Genomic_DNA"/>
</dbReference>
<dbReference type="SUPFAM" id="SSF51395">
    <property type="entry name" value="FMN-linked oxidoreductases"/>
    <property type="match status" value="1"/>
</dbReference>
<evidence type="ECO:0000313" key="4">
    <source>
        <dbReference type="Proteomes" id="UP000236584"/>
    </source>
</evidence>
<evidence type="ECO:0000256" key="1">
    <source>
        <dbReference type="SAM" id="MobiDB-lite"/>
    </source>
</evidence>
<dbReference type="Gene3D" id="3.20.20.70">
    <property type="entry name" value="Aldolase class I"/>
    <property type="match status" value="1"/>
</dbReference>
<dbReference type="Proteomes" id="UP000236584">
    <property type="component" value="Chromosome"/>
</dbReference>
<gene>
    <name evidence="3" type="ORF">C2R22_11750</name>
</gene>
<dbReference type="RefSeq" id="WP_103425921.1">
    <property type="nucleotide sequence ID" value="NZ_CP026309.1"/>
</dbReference>
<evidence type="ECO:0000259" key="2">
    <source>
        <dbReference type="Pfam" id="PF01207"/>
    </source>
</evidence>
<reference evidence="3 4" key="1">
    <citation type="submission" date="2018-01" db="EMBL/GenBank/DDBJ databases">
        <title>Complete genome sequence of Salinigranum rubrum GX10T, an extremely halophilic archaeon isolated from a marine solar saltern.</title>
        <authorList>
            <person name="Han S."/>
        </authorList>
    </citation>
    <scope>NUCLEOTIDE SEQUENCE [LARGE SCALE GENOMIC DNA]</scope>
    <source>
        <strain evidence="3 4">GX10</strain>
    </source>
</reference>
<keyword evidence="4" id="KW-1185">Reference proteome</keyword>
<proteinExistence type="predicted"/>
<dbReference type="PANTHER" id="PTHR11082:SF36">
    <property type="entry name" value="DUS-LIKE FMN-BINDING DOMAIN-CONTAINING PROTEIN"/>
    <property type="match status" value="1"/>
</dbReference>
<dbReference type="PANTHER" id="PTHR11082">
    <property type="entry name" value="TRNA-DIHYDROURIDINE SYNTHASE"/>
    <property type="match status" value="1"/>
</dbReference>
<feature type="domain" description="DUS-like FMN-binding" evidence="2">
    <location>
        <begin position="88"/>
        <end position="237"/>
    </location>
</feature>
<evidence type="ECO:0000313" key="3">
    <source>
        <dbReference type="EMBL" id="AUV82232.1"/>
    </source>
</evidence>
<dbReference type="InterPro" id="IPR035587">
    <property type="entry name" value="DUS-like_FMN-bd"/>
</dbReference>
<sequence length="268" mass="28573">MTRESSPRLVLASLSGEADAGWACDGSLWADLAMLGGISLDGKSRDAARALVARDRSEFLPPDPLVFVDFQLAVLADTPVCAGVNVRSATVAPVREVARLCAAHDAAVEINAHCRQAELCRVGCGESLLRDTDRLCEYVTAAAEQGAEVSVKVRAEVDGVDLAETARRVEEAGATVFHVDAMDSEDVVASVADAAPDLYLVANNGVRDRRTVSEYLDYGADAVSVGRPSTDPRVLQRVREAIDGWFDARDGSRPVSDDRRTASDADAR</sequence>
<dbReference type="GeneID" id="35592775"/>
<protein>
    <submittedName>
        <fullName evidence="3">Dihydropyrimidine dehydrogenase</fullName>
    </submittedName>
</protein>
<dbReference type="InterPro" id="IPR013785">
    <property type="entry name" value="Aldolase_TIM"/>
</dbReference>
<dbReference type="Pfam" id="PF01207">
    <property type="entry name" value="Dus"/>
    <property type="match status" value="1"/>
</dbReference>
<dbReference type="KEGG" id="srub:C2R22_11750"/>